<dbReference type="Proteomes" id="UP000499080">
    <property type="component" value="Unassembled WGS sequence"/>
</dbReference>
<comment type="caution">
    <text evidence="1">The sequence shown here is derived from an EMBL/GenBank/DDBJ whole genome shotgun (WGS) entry which is preliminary data.</text>
</comment>
<organism evidence="1 2">
    <name type="scientific">Araneus ventricosus</name>
    <name type="common">Orbweaver spider</name>
    <name type="synonym">Epeira ventricosa</name>
    <dbReference type="NCBI Taxonomy" id="182803"/>
    <lineage>
        <taxon>Eukaryota</taxon>
        <taxon>Metazoa</taxon>
        <taxon>Ecdysozoa</taxon>
        <taxon>Arthropoda</taxon>
        <taxon>Chelicerata</taxon>
        <taxon>Arachnida</taxon>
        <taxon>Araneae</taxon>
        <taxon>Araneomorphae</taxon>
        <taxon>Entelegynae</taxon>
        <taxon>Araneoidea</taxon>
        <taxon>Araneidae</taxon>
        <taxon>Araneus</taxon>
    </lineage>
</organism>
<protein>
    <submittedName>
        <fullName evidence="1">Uncharacterized protein</fullName>
    </submittedName>
</protein>
<dbReference type="AlphaFoldDB" id="A0A4Y2FN67"/>
<dbReference type="EMBL" id="BGPR01000979">
    <property type="protein sequence ID" value="GBM41935.1"/>
    <property type="molecule type" value="Genomic_DNA"/>
</dbReference>
<proteinExistence type="predicted"/>
<evidence type="ECO:0000313" key="2">
    <source>
        <dbReference type="Proteomes" id="UP000499080"/>
    </source>
</evidence>
<reference evidence="1 2" key="1">
    <citation type="journal article" date="2019" name="Sci. Rep.">
        <title>Orb-weaving spider Araneus ventricosus genome elucidates the spidroin gene catalogue.</title>
        <authorList>
            <person name="Kono N."/>
            <person name="Nakamura H."/>
            <person name="Ohtoshi R."/>
            <person name="Moran D.A.P."/>
            <person name="Shinohara A."/>
            <person name="Yoshida Y."/>
            <person name="Fujiwara M."/>
            <person name="Mori M."/>
            <person name="Tomita M."/>
            <person name="Arakawa K."/>
        </authorList>
    </citation>
    <scope>NUCLEOTIDE SEQUENCE [LARGE SCALE GENOMIC DNA]</scope>
</reference>
<evidence type="ECO:0000313" key="1">
    <source>
        <dbReference type="EMBL" id="GBM41935.1"/>
    </source>
</evidence>
<sequence>MISSDYSIKEKQQFVWMRSLHPALCTHGVVAVGEMLLSRPRFGYESQHCGTRLAQVEELAWSCGKRKSRYILLRSGVASRFSHGQYSVGARLKRRRYEGRVHGM</sequence>
<gene>
    <name evidence="1" type="ORF">AVEN_142909_1</name>
</gene>
<keyword evidence="2" id="KW-1185">Reference proteome</keyword>
<name>A0A4Y2FN67_ARAVE</name>
<accession>A0A4Y2FN67</accession>